<gene>
    <name evidence="1" type="ORF">US75_C0026G0014</name>
</gene>
<evidence type="ECO:0000313" key="2">
    <source>
        <dbReference type="Proteomes" id="UP000034096"/>
    </source>
</evidence>
<accession>A0A0G0IJ06</accession>
<dbReference type="Proteomes" id="UP000034096">
    <property type="component" value="Unassembled WGS sequence"/>
</dbReference>
<dbReference type="EMBL" id="LBUE01000026">
    <property type="protein sequence ID" value="KKQ55298.1"/>
    <property type="molecule type" value="Genomic_DNA"/>
</dbReference>
<organism evidence="1 2">
    <name type="scientific">Candidatus Woesebacteria bacterium GW2011_GWC1_38_13</name>
    <dbReference type="NCBI Taxonomy" id="1618583"/>
    <lineage>
        <taxon>Bacteria</taxon>
        <taxon>Candidatus Woeseibacteriota</taxon>
    </lineage>
</organism>
<evidence type="ECO:0000313" key="1">
    <source>
        <dbReference type="EMBL" id="KKQ55298.1"/>
    </source>
</evidence>
<proteinExistence type="predicted"/>
<sequence length="220" mass="23951">MLERQSIDTTKLVFDPDPFAPGFKSDMNRMVVEESVESAGKAMVAALPLALTACSPTTSEIQEFLNPASIAGHLAGTALAIEEAFEKDLQRNLGRKAFSVVSKYCAGFLAGHAVVHNEESGASWLSGENLPNSLSLIPAAYVIVKETSLPQLLDRFKSNVTGKVSAVGEQRRQAEAQLQLERLADDAFSSNIKKRDLARKEADSLNIPLKVLHTIHHRKK</sequence>
<comment type="caution">
    <text evidence="1">The sequence shown here is derived from an EMBL/GenBank/DDBJ whole genome shotgun (WGS) entry which is preliminary data.</text>
</comment>
<dbReference type="STRING" id="1618583.US75_C0026G0014"/>
<name>A0A0G0IJ06_9BACT</name>
<protein>
    <submittedName>
        <fullName evidence="1">Uncharacterized protein</fullName>
    </submittedName>
</protein>
<reference evidence="1 2" key="1">
    <citation type="journal article" date="2015" name="Nature">
        <title>rRNA introns, odd ribosomes, and small enigmatic genomes across a large radiation of phyla.</title>
        <authorList>
            <person name="Brown C.T."/>
            <person name="Hug L.A."/>
            <person name="Thomas B.C."/>
            <person name="Sharon I."/>
            <person name="Castelle C.J."/>
            <person name="Singh A."/>
            <person name="Wilkins M.J."/>
            <person name="Williams K.H."/>
            <person name="Banfield J.F."/>
        </authorList>
    </citation>
    <scope>NUCLEOTIDE SEQUENCE [LARGE SCALE GENOMIC DNA]</scope>
</reference>
<dbReference type="AlphaFoldDB" id="A0A0G0IJ06"/>